<dbReference type="Pfam" id="PF12802">
    <property type="entry name" value="MarR_2"/>
    <property type="match status" value="1"/>
</dbReference>
<evidence type="ECO:0000313" key="3">
    <source>
        <dbReference type="Proteomes" id="UP000030643"/>
    </source>
</evidence>
<dbReference type="RefSeq" id="WP_045476924.1">
    <property type="nucleotide sequence ID" value="NZ_DF820492.1"/>
</dbReference>
<dbReference type="InterPro" id="IPR036390">
    <property type="entry name" value="WH_DNA-bd_sf"/>
</dbReference>
<dbReference type="STRING" id="1329250.WOSG25_090710"/>
<name>A0A069CV82_WEIOS</name>
<proteinExistence type="predicted"/>
<accession>A0A069CV82</accession>
<sequence>MMKLLNGYIDAYLTTVKYLDDVVSEPAMEFGLSFEQYLIMHSIANHQSGLTLTEVVESRNVTRAAISRQIKMLLKKQYIYQVHDRADRRRMLLYLTSEGTVVEKVVTMRVQHRFEGWVETFGEASAERGLRILKLIERKIVSKARARIKARQLM</sequence>
<organism evidence="2 3">
    <name type="scientific">Weissella oryzae (strain DSM 25784 / JCM 18191 / LMG 30913 / SG25)</name>
    <dbReference type="NCBI Taxonomy" id="1329250"/>
    <lineage>
        <taxon>Bacteria</taxon>
        <taxon>Bacillati</taxon>
        <taxon>Bacillota</taxon>
        <taxon>Bacilli</taxon>
        <taxon>Lactobacillales</taxon>
        <taxon>Lactobacillaceae</taxon>
        <taxon>Weissella</taxon>
    </lineage>
</organism>
<dbReference type="InterPro" id="IPR036388">
    <property type="entry name" value="WH-like_DNA-bd_sf"/>
</dbReference>
<dbReference type="PANTHER" id="PTHR33164:SF57">
    <property type="entry name" value="MARR-FAMILY TRANSCRIPTIONAL REGULATOR"/>
    <property type="match status" value="1"/>
</dbReference>
<dbReference type="SMART" id="SM00347">
    <property type="entry name" value="HTH_MARR"/>
    <property type="match status" value="1"/>
</dbReference>
<evidence type="ECO:0000259" key="1">
    <source>
        <dbReference type="PROSITE" id="PS50995"/>
    </source>
</evidence>
<dbReference type="SUPFAM" id="SSF46785">
    <property type="entry name" value="Winged helix' DNA-binding domain"/>
    <property type="match status" value="1"/>
</dbReference>
<dbReference type="InterPro" id="IPR000835">
    <property type="entry name" value="HTH_MarR-typ"/>
</dbReference>
<dbReference type="eggNOG" id="COG1846">
    <property type="taxonomic scope" value="Bacteria"/>
</dbReference>
<gene>
    <name evidence="2" type="ORF">WOSG25_090710</name>
</gene>
<dbReference type="InterPro" id="IPR039422">
    <property type="entry name" value="MarR/SlyA-like"/>
</dbReference>
<reference evidence="3" key="1">
    <citation type="journal article" date="2014" name="Genome Announc.">
        <title>Draft genome sequence of Weissella oryzae SG25T, isolated from fermented rice grains.</title>
        <authorList>
            <person name="Tanizawa Y."/>
            <person name="Fujisawa T."/>
            <person name="Mochizuki T."/>
            <person name="Kaminuma E."/>
            <person name="Suzuki Y."/>
            <person name="Nakamura Y."/>
            <person name="Tohno M."/>
        </authorList>
    </citation>
    <scope>NUCLEOTIDE SEQUENCE [LARGE SCALE GENOMIC DNA]</scope>
    <source>
        <strain evidence="3">DSM 25784 / JCM 18191 / LMG 30913 / SG25</strain>
    </source>
</reference>
<dbReference type="AlphaFoldDB" id="A0A069CV82"/>
<dbReference type="GO" id="GO:0006950">
    <property type="term" value="P:response to stress"/>
    <property type="evidence" value="ECO:0007669"/>
    <property type="project" value="TreeGrafter"/>
</dbReference>
<dbReference type="EMBL" id="DF820492">
    <property type="protein sequence ID" value="GAK31374.1"/>
    <property type="molecule type" value="Genomic_DNA"/>
</dbReference>
<protein>
    <submittedName>
        <fullName evidence="2">Transcriptional regulator</fullName>
    </submittedName>
</protein>
<dbReference type="Proteomes" id="UP000030643">
    <property type="component" value="Unassembled WGS sequence"/>
</dbReference>
<dbReference type="PROSITE" id="PS50995">
    <property type="entry name" value="HTH_MARR_2"/>
    <property type="match status" value="1"/>
</dbReference>
<dbReference type="Gene3D" id="1.10.10.10">
    <property type="entry name" value="Winged helix-like DNA-binding domain superfamily/Winged helix DNA-binding domain"/>
    <property type="match status" value="1"/>
</dbReference>
<dbReference type="PANTHER" id="PTHR33164">
    <property type="entry name" value="TRANSCRIPTIONAL REGULATOR, MARR FAMILY"/>
    <property type="match status" value="1"/>
</dbReference>
<feature type="domain" description="HTH marR-type" evidence="1">
    <location>
        <begin position="1"/>
        <end position="142"/>
    </location>
</feature>
<evidence type="ECO:0000313" key="2">
    <source>
        <dbReference type="EMBL" id="GAK31374.1"/>
    </source>
</evidence>
<keyword evidence="3" id="KW-1185">Reference proteome</keyword>
<dbReference type="GO" id="GO:0003700">
    <property type="term" value="F:DNA-binding transcription factor activity"/>
    <property type="evidence" value="ECO:0007669"/>
    <property type="project" value="InterPro"/>
</dbReference>